<protein>
    <submittedName>
        <fullName evidence="1">Uncharacterized protein</fullName>
    </submittedName>
</protein>
<reference evidence="1 2" key="1">
    <citation type="journal article" date="2019" name="Front. Microbiol.">
        <title>Genomic Features for Desiccation Tolerance and Sugar Biosynthesis in the Extremophile Gloeocapsopsis sp. UTEX B3054.</title>
        <authorList>
            <person name="Urrejola C."/>
            <person name="Alcorta J."/>
            <person name="Salas L."/>
            <person name="Vasquez M."/>
            <person name="Polz M.F."/>
            <person name="Vicuna R."/>
            <person name="Diez B."/>
        </authorList>
    </citation>
    <scope>NUCLEOTIDE SEQUENCE [LARGE SCALE GENOMIC DNA]</scope>
    <source>
        <strain evidence="1 2">1H9</strain>
    </source>
</reference>
<accession>A0A6N8FV30</accession>
<comment type="caution">
    <text evidence="1">The sequence shown here is derived from an EMBL/GenBank/DDBJ whole genome shotgun (WGS) entry which is preliminary data.</text>
</comment>
<sequence>MRLEIMLMLASRKKRWRKLYCWDMERTTKEDTALGGQSLDLKQVSVTQRTQRGKFRESSAMCVYSPLLSYT</sequence>
<keyword evidence="2" id="KW-1185">Reference proteome</keyword>
<organism evidence="1 2">
    <name type="scientific">Gloeocapsopsis dulcis AAB1 = 1H9</name>
    <dbReference type="NCBI Taxonomy" id="1433147"/>
    <lineage>
        <taxon>Bacteria</taxon>
        <taxon>Bacillati</taxon>
        <taxon>Cyanobacteriota</taxon>
        <taxon>Cyanophyceae</taxon>
        <taxon>Oscillatoriophycideae</taxon>
        <taxon>Chroococcales</taxon>
        <taxon>Chroococcaceae</taxon>
        <taxon>Gloeocapsopsis</taxon>
        <taxon>Gloeocapsopsis dulcis</taxon>
    </lineage>
</organism>
<proteinExistence type="predicted"/>
<evidence type="ECO:0000313" key="1">
    <source>
        <dbReference type="EMBL" id="MUL36442.1"/>
    </source>
</evidence>
<evidence type="ECO:0000313" key="2">
    <source>
        <dbReference type="Proteomes" id="UP000441797"/>
    </source>
</evidence>
<dbReference type="Proteomes" id="UP000441797">
    <property type="component" value="Unassembled WGS sequence"/>
</dbReference>
<dbReference type="EMBL" id="NAPY01000010">
    <property type="protein sequence ID" value="MUL36442.1"/>
    <property type="molecule type" value="Genomic_DNA"/>
</dbReference>
<dbReference type="AlphaFoldDB" id="A0A6N8FV30"/>
<gene>
    <name evidence="1" type="ORF">BWI75_08795</name>
</gene>
<name>A0A6N8FV30_9CHRO</name>